<sequence>MFRTSITWGKIMDNPVEYAERMAEPYIGYNADLEQYNTPTREFMGPFMSPAHFATFTSDTIRLPKQLESLGLYVQEHIHYYLLSLVKHDRIRTLDITLQATSQLAIDTENVESTPRYPAVTALHLHLESYLPPSAFHETPFLFPNIRSLSITNNNKSVGPLPLGGIEDGLTAWFENGQFLQLRKVVLTGYRFEGSDEDGDETDEKKSLTCLIGINEEAKEEELRWTFKWEGDFQGYGLQEY</sequence>
<accession>A0AAV9VG10</accession>
<organism evidence="1 2">
    <name type="scientific">Orbilia blumenaviensis</name>
    <dbReference type="NCBI Taxonomy" id="1796055"/>
    <lineage>
        <taxon>Eukaryota</taxon>
        <taxon>Fungi</taxon>
        <taxon>Dikarya</taxon>
        <taxon>Ascomycota</taxon>
        <taxon>Pezizomycotina</taxon>
        <taxon>Orbiliomycetes</taxon>
        <taxon>Orbiliales</taxon>
        <taxon>Orbiliaceae</taxon>
        <taxon>Orbilia</taxon>
    </lineage>
</organism>
<evidence type="ECO:0000313" key="1">
    <source>
        <dbReference type="EMBL" id="KAK6360905.1"/>
    </source>
</evidence>
<gene>
    <name evidence="1" type="ORF">TWF730_007020</name>
</gene>
<evidence type="ECO:0000313" key="2">
    <source>
        <dbReference type="Proteomes" id="UP001373714"/>
    </source>
</evidence>
<reference evidence="1 2" key="1">
    <citation type="submission" date="2019-10" db="EMBL/GenBank/DDBJ databases">
        <authorList>
            <person name="Palmer J.M."/>
        </authorList>
    </citation>
    <scope>NUCLEOTIDE SEQUENCE [LARGE SCALE GENOMIC DNA]</scope>
    <source>
        <strain evidence="1 2">TWF730</strain>
    </source>
</reference>
<dbReference type="EMBL" id="JAVHNS010000003">
    <property type="protein sequence ID" value="KAK6360905.1"/>
    <property type="molecule type" value="Genomic_DNA"/>
</dbReference>
<name>A0AAV9VG10_9PEZI</name>
<dbReference type="Proteomes" id="UP001373714">
    <property type="component" value="Unassembled WGS sequence"/>
</dbReference>
<protein>
    <submittedName>
        <fullName evidence="1">Uncharacterized protein</fullName>
    </submittedName>
</protein>
<proteinExistence type="predicted"/>
<dbReference type="AlphaFoldDB" id="A0AAV9VG10"/>
<keyword evidence="2" id="KW-1185">Reference proteome</keyword>
<comment type="caution">
    <text evidence="1">The sequence shown here is derived from an EMBL/GenBank/DDBJ whole genome shotgun (WGS) entry which is preliminary data.</text>
</comment>